<dbReference type="RefSeq" id="WP_003080263.1">
    <property type="nucleotide sequence ID" value="NZ_AEUW02000001.1"/>
</dbReference>
<evidence type="ECO:0000256" key="9">
    <source>
        <dbReference type="ARBA" id="ARBA00023201"/>
    </source>
</evidence>
<evidence type="ECO:0000256" key="5">
    <source>
        <dbReference type="ARBA" id="ARBA00022989"/>
    </source>
</evidence>
<keyword evidence="10" id="KW-0175">Coiled coil</keyword>
<dbReference type="Pfam" id="PF00999">
    <property type="entry name" value="Na_H_Exchanger"/>
    <property type="match status" value="1"/>
</dbReference>
<feature type="transmembrane region" description="Helical" evidence="11">
    <location>
        <begin position="358"/>
        <end position="382"/>
    </location>
</feature>
<name>G5JYA2_9STRE</name>
<dbReference type="EMBL" id="AEUW02000001">
    <property type="protein sequence ID" value="EHJ52333.1"/>
    <property type="molecule type" value="Genomic_DNA"/>
</dbReference>
<dbReference type="Proteomes" id="UP000003573">
    <property type="component" value="Unassembled WGS sequence"/>
</dbReference>
<dbReference type="PANTHER" id="PTHR10110:SF86">
    <property type="entry name" value="SODIUM_HYDROGEN EXCHANGER 7"/>
    <property type="match status" value="1"/>
</dbReference>
<dbReference type="STRING" id="764298.STRMA_0163"/>
<feature type="transmembrane region" description="Helical" evidence="11">
    <location>
        <begin position="388"/>
        <end position="408"/>
    </location>
</feature>
<reference evidence="13 14" key="1">
    <citation type="journal article" date="2014" name="Int. J. Syst. Evol. Microbiol.">
        <title>Phylogenomics and the dynamic genome evolution of the genus Streptococcus.</title>
        <authorList>
            <consortium name="The Broad Institute Genome Sequencing Platform"/>
            <person name="Richards V.P."/>
            <person name="Palmer S.R."/>
            <person name="Pavinski Bitar P.D."/>
            <person name="Qin X."/>
            <person name="Weinstock G.M."/>
            <person name="Highlander S.K."/>
            <person name="Town C.D."/>
            <person name="Burne R.A."/>
            <person name="Stanhope M.J."/>
        </authorList>
    </citation>
    <scope>NUCLEOTIDE SEQUENCE [LARGE SCALE GENOMIC DNA]</scope>
    <source>
        <strain evidence="13 14">NCTC 11558</strain>
    </source>
</reference>
<feature type="transmembrane region" description="Helical" evidence="11">
    <location>
        <begin position="243"/>
        <end position="260"/>
    </location>
</feature>
<dbReference type="OrthoDB" id="9809206at2"/>
<dbReference type="InterPro" id="IPR006153">
    <property type="entry name" value="Cation/H_exchanger_TM"/>
</dbReference>
<accession>G5JYA2</accession>
<evidence type="ECO:0000256" key="7">
    <source>
        <dbReference type="ARBA" id="ARBA00023065"/>
    </source>
</evidence>
<feature type="transmembrane region" description="Helical" evidence="11">
    <location>
        <begin position="521"/>
        <end position="541"/>
    </location>
</feature>
<evidence type="ECO:0000256" key="11">
    <source>
        <dbReference type="SAM" id="Phobius"/>
    </source>
</evidence>
<dbReference type="eggNOG" id="COG0025">
    <property type="taxonomic scope" value="Bacteria"/>
</dbReference>
<keyword evidence="2" id="KW-0813">Transport</keyword>
<evidence type="ECO:0000313" key="13">
    <source>
        <dbReference type="EMBL" id="EHJ52333.1"/>
    </source>
</evidence>
<feature type="transmembrane region" description="Helical" evidence="11">
    <location>
        <begin position="116"/>
        <end position="135"/>
    </location>
</feature>
<evidence type="ECO:0000256" key="8">
    <source>
        <dbReference type="ARBA" id="ARBA00023136"/>
    </source>
</evidence>
<dbReference type="GO" id="GO:0098719">
    <property type="term" value="P:sodium ion import across plasma membrane"/>
    <property type="evidence" value="ECO:0007669"/>
    <property type="project" value="TreeGrafter"/>
</dbReference>
<keyword evidence="7" id="KW-0406">Ion transport</keyword>
<evidence type="ECO:0000256" key="1">
    <source>
        <dbReference type="ARBA" id="ARBA00004651"/>
    </source>
</evidence>
<keyword evidence="4 11" id="KW-0812">Transmembrane</keyword>
<evidence type="ECO:0000313" key="14">
    <source>
        <dbReference type="Proteomes" id="UP000003573"/>
    </source>
</evidence>
<evidence type="ECO:0000256" key="10">
    <source>
        <dbReference type="SAM" id="Coils"/>
    </source>
</evidence>
<keyword evidence="8 11" id="KW-0472">Membrane</keyword>
<dbReference type="AlphaFoldDB" id="G5JYA2"/>
<feature type="transmembrane region" description="Helical" evidence="11">
    <location>
        <begin position="187"/>
        <end position="205"/>
    </location>
</feature>
<comment type="subcellular location">
    <subcellularLocation>
        <location evidence="1">Cell membrane</location>
        <topology evidence="1">Multi-pass membrane protein</topology>
    </subcellularLocation>
</comment>
<evidence type="ECO:0000256" key="3">
    <source>
        <dbReference type="ARBA" id="ARBA00022475"/>
    </source>
</evidence>
<gene>
    <name evidence="13" type="ORF">STRMA_0163</name>
</gene>
<comment type="caution">
    <text evidence="13">The sequence shown here is derived from an EMBL/GenBank/DDBJ whole genome shotgun (WGS) entry which is preliminary data.</text>
</comment>
<feature type="transmembrane region" description="Helical" evidence="11">
    <location>
        <begin position="87"/>
        <end position="110"/>
    </location>
</feature>
<feature type="domain" description="Cation/H+ exchanger transmembrane" evidence="12">
    <location>
        <begin position="15"/>
        <end position="407"/>
    </location>
</feature>
<dbReference type="GO" id="GO:0015386">
    <property type="term" value="F:potassium:proton antiporter activity"/>
    <property type="evidence" value="ECO:0007669"/>
    <property type="project" value="TreeGrafter"/>
</dbReference>
<dbReference type="GO" id="GO:0015385">
    <property type="term" value="F:sodium:proton antiporter activity"/>
    <property type="evidence" value="ECO:0007669"/>
    <property type="project" value="InterPro"/>
</dbReference>
<keyword evidence="3" id="KW-1003">Cell membrane</keyword>
<keyword evidence="6" id="KW-0915">Sodium</keyword>
<dbReference type="PANTHER" id="PTHR10110">
    <property type="entry name" value="SODIUM/HYDROGEN EXCHANGER"/>
    <property type="match status" value="1"/>
</dbReference>
<proteinExistence type="predicted"/>
<feature type="transmembrane region" description="Helical" evidence="11">
    <location>
        <begin position="313"/>
        <end position="338"/>
    </location>
</feature>
<dbReference type="InterPro" id="IPR018422">
    <property type="entry name" value="Cation/H_exchanger_CPA1"/>
</dbReference>
<feature type="coiled-coil region" evidence="10">
    <location>
        <begin position="646"/>
        <end position="673"/>
    </location>
</feature>
<sequence length="695" mass="78488">MEHLLILIYCVAILLALLLSNILSKLFPKIPLQMIQVILGIVISFLTQEHTITMDPELFLSLVIAPLLFREGEESDITNVMRHWRMVLYLVFPVILATTLSVGWLANILLPVSIPLAAWFAVGAALGPTDAVAFASLSQRFEFPRYIQNILKGEGLLNDASGLVAFQVAILALTTGEFSALEASFELIWVLIGGFLVGLLFSTINRSILALLENTDISDVTSSILLELILPLLSYFVAEQIHASGIIAVVVAGILQASRFKRITLLDARIDSVTDTVWRTISFILNGLVFILLGTELIRIVKPVLTGPTYSNLRLIVSLLAIVGLIFTLRFIMISLFYWIRLLLLKKRKPFKSYVKDVLILTFSGVKGTVSIATILLVSSSLAKKYPLMLFVVAGVTLISFVTGILLLPRLTKPKVQHSNHLMEIAILGEVVAVLEEEVKTAQNKGSYYAAIDNYQNRIKHLILDAEDNNTKSDLASLQALIIQIEGEGLEKAFDQNKISIQAYRLYQRYLNNLERDIDRGFISSLSYALLIFGQLLRLLLRELLTFGRRLRKLKGLISNKQLVLTAKDKEAIKTLYFDNTAIILDSLEQLEGVYDGTLIDYLQDARLREAEILNSDAFIDRVITRLRPNNIKEMLRGYQLERDAIFRYEEDKRITQRQAKQLRENVNRLEDYSLKEKANTLPYDMINYRRQINQ</sequence>
<dbReference type="GO" id="GO:0051453">
    <property type="term" value="P:regulation of intracellular pH"/>
    <property type="evidence" value="ECO:0007669"/>
    <property type="project" value="TreeGrafter"/>
</dbReference>
<keyword evidence="5 11" id="KW-1133">Transmembrane helix</keyword>
<evidence type="ECO:0000256" key="2">
    <source>
        <dbReference type="ARBA" id="ARBA00022448"/>
    </source>
</evidence>
<feature type="transmembrane region" description="Helical" evidence="11">
    <location>
        <begin position="281"/>
        <end position="301"/>
    </location>
</feature>
<keyword evidence="9" id="KW-0739">Sodium transport</keyword>
<organism evidence="13 14">
    <name type="scientific">Streptococcus macacae NCTC 11558</name>
    <dbReference type="NCBI Taxonomy" id="764298"/>
    <lineage>
        <taxon>Bacteria</taxon>
        <taxon>Bacillati</taxon>
        <taxon>Bacillota</taxon>
        <taxon>Bacilli</taxon>
        <taxon>Lactobacillales</taxon>
        <taxon>Streptococcaceae</taxon>
        <taxon>Streptococcus</taxon>
    </lineage>
</organism>
<keyword evidence="14" id="KW-1185">Reference proteome</keyword>
<evidence type="ECO:0000259" key="12">
    <source>
        <dbReference type="Pfam" id="PF00999"/>
    </source>
</evidence>
<evidence type="ECO:0000256" key="6">
    <source>
        <dbReference type="ARBA" id="ARBA00023053"/>
    </source>
</evidence>
<dbReference type="GO" id="GO:0005886">
    <property type="term" value="C:plasma membrane"/>
    <property type="evidence" value="ECO:0007669"/>
    <property type="project" value="UniProtKB-SubCell"/>
</dbReference>
<protein>
    <submittedName>
        <fullName evidence="13">Transporter, CPA2 family</fullName>
    </submittedName>
</protein>
<evidence type="ECO:0000256" key="4">
    <source>
        <dbReference type="ARBA" id="ARBA00022692"/>
    </source>
</evidence>
<dbReference type="Gene3D" id="6.10.140.1330">
    <property type="match status" value="1"/>
</dbReference>